<keyword evidence="1" id="KW-0472">Membrane</keyword>
<accession>A0ABX0XGK3</accession>
<evidence type="ECO:0000313" key="3">
    <source>
        <dbReference type="Proteomes" id="UP000770785"/>
    </source>
</evidence>
<reference evidence="2 3" key="1">
    <citation type="submission" date="2020-03" db="EMBL/GenBank/DDBJ databases">
        <title>Genomic Encyclopedia of Type Strains, Phase IV (KMG-IV): sequencing the most valuable type-strain genomes for metagenomic binning, comparative biology and taxonomic classification.</title>
        <authorList>
            <person name="Goeker M."/>
        </authorList>
    </citation>
    <scope>NUCLEOTIDE SEQUENCE [LARGE SCALE GENOMIC DNA]</scope>
    <source>
        <strain evidence="2 3">DSM 105096</strain>
    </source>
</reference>
<dbReference type="PROSITE" id="PS51257">
    <property type="entry name" value="PROKAR_LIPOPROTEIN"/>
    <property type="match status" value="1"/>
</dbReference>
<keyword evidence="1" id="KW-1133">Transmembrane helix</keyword>
<evidence type="ECO:0000256" key="1">
    <source>
        <dbReference type="SAM" id="Phobius"/>
    </source>
</evidence>
<keyword evidence="1" id="KW-0812">Transmembrane</keyword>
<gene>
    <name evidence="2" type="ORF">GGR27_003530</name>
</gene>
<proteinExistence type="predicted"/>
<dbReference type="RefSeq" id="WP_168039648.1">
    <property type="nucleotide sequence ID" value="NZ_JAATJH010000007.1"/>
</dbReference>
<feature type="transmembrane region" description="Helical" evidence="1">
    <location>
        <begin position="6"/>
        <end position="39"/>
    </location>
</feature>
<comment type="caution">
    <text evidence="2">The sequence shown here is derived from an EMBL/GenBank/DDBJ whole genome shotgun (WGS) entry which is preliminary data.</text>
</comment>
<sequence>MSKNIIYGIISIVAGCIFYFYISNFLVSLAFSVIVFVLLNYFDSTNRYYRLASIAISYFAIGKSFEFLYESPDGLNAKFSLFEDDPMFYIGLSSVIIICLALDFFERNDFNFPKRINLFSSRKNVFNNKGTTNYVEGDADINMNKDE</sequence>
<organism evidence="2 3">
    <name type="scientific">Neolewinella antarctica</name>
    <dbReference type="NCBI Taxonomy" id="442734"/>
    <lineage>
        <taxon>Bacteria</taxon>
        <taxon>Pseudomonadati</taxon>
        <taxon>Bacteroidota</taxon>
        <taxon>Saprospiria</taxon>
        <taxon>Saprospirales</taxon>
        <taxon>Lewinellaceae</taxon>
        <taxon>Neolewinella</taxon>
    </lineage>
</organism>
<name>A0ABX0XGK3_9BACT</name>
<dbReference type="EMBL" id="JAATJH010000007">
    <property type="protein sequence ID" value="NJC28011.1"/>
    <property type="molecule type" value="Genomic_DNA"/>
</dbReference>
<keyword evidence="3" id="KW-1185">Reference proteome</keyword>
<feature type="transmembrane region" description="Helical" evidence="1">
    <location>
        <begin position="88"/>
        <end position="105"/>
    </location>
</feature>
<dbReference type="Proteomes" id="UP000770785">
    <property type="component" value="Unassembled WGS sequence"/>
</dbReference>
<protein>
    <submittedName>
        <fullName evidence="2">Uncharacterized protein</fullName>
    </submittedName>
</protein>
<evidence type="ECO:0000313" key="2">
    <source>
        <dbReference type="EMBL" id="NJC28011.1"/>
    </source>
</evidence>
<feature type="transmembrane region" description="Helical" evidence="1">
    <location>
        <begin position="51"/>
        <end position="68"/>
    </location>
</feature>